<dbReference type="Proteomes" id="UP001447842">
    <property type="component" value="Chromosome"/>
</dbReference>
<sequence length="176" mass="19733">MSRLKMPLFYSVAFVLFLLVFLPKTALYHAAEEQIKPFGLAVADETPVDRGFDFVLRGGSLYFEDLHVADLERITVTPWLLYNTVRIAPFAFSPDMEGFTPTGVDGFSVTYSVLDPLHIRLEGSGAFGSVTGQVALMERKVTMDLIPSAALRAKHPFWLKQLRSIEGGAYRYETTY</sequence>
<evidence type="ECO:0000313" key="2">
    <source>
        <dbReference type="Proteomes" id="UP001447842"/>
    </source>
</evidence>
<accession>A0ABZ3HAQ4</accession>
<proteinExistence type="predicted"/>
<organism evidence="1 2">
    <name type="scientific">Sulfurimonas diazotrophicus</name>
    <dbReference type="NCBI Taxonomy" id="3131939"/>
    <lineage>
        <taxon>Bacteria</taxon>
        <taxon>Pseudomonadati</taxon>
        <taxon>Campylobacterota</taxon>
        <taxon>Epsilonproteobacteria</taxon>
        <taxon>Campylobacterales</taxon>
        <taxon>Sulfurimonadaceae</taxon>
        <taxon>Sulfurimonas</taxon>
    </lineage>
</organism>
<keyword evidence="2" id="KW-1185">Reference proteome</keyword>
<evidence type="ECO:0000313" key="1">
    <source>
        <dbReference type="EMBL" id="XAU14714.1"/>
    </source>
</evidence>
<name>A0ABZ3HAQ4_9BACT</name>
<dbReference type="EMBL" id="CP147920">
    <property type="protein sequence ID" value="XAU14714.1"/>
    <property type="molecule type" value="Genomic_DNA"/>
</dbReference>
<reference evidence="1 2" key="1">
    <citation type="submission" date="2024-03" db="EMBL/GenBank/DDBJ databases">
        <title>Sulfurimonas sp. HSL3-1.</title>
        <authorList>
            <person name="Wang S."/>
        </authorList>
    </citation>
    <scope>NUCLEOTIDE SEQUENCE [LARGE SCALE GENOMIC DNA]</scope>
    <source>
        <strain evidence="1 2">HSL3-1</strain>
    </source>
</reference>
<protein>
    <submittedName>
        <fullName evidence="1">Uncharacterized protein</fullName>
    </submittedName>
</protein>
<dbReference type="RefSeq" id="WP_345972376.1">
    <property type="nucleotide sequence ID" value="NZ_CP147920.1"/>
</dbReference>
<gene>
    <name evidence="1" type="ORF">WCY31_10735</name>
</gene>